<accession>A0A0P1BDE6</accession>
<name>A0A0P1BDE6_9BASI</name>
<sequence length="50" mass="5089">MEQELKLALIPRNQTCAYSGSGSTPGSSVTLGSASSTNVAPAPHAHRIHG</sequence>
<evidence type="ECO:0000313" key="2">
    <source>
        <dbReference type="EMBL" id="CEH14063.1"/>
    </source>
</evidence>
<dbReference type="EMBL" id="CCYA01000240">
    <property type="protein sequence ID" value="CEH14063.1"/>
    <property type="molecule type" value="Genomic_DNA"/>
</dbReference>
<feature type="region of interest" description="Disordered" evidence="1">
    <location>
        <begin position="16"/>
        <end position="50"/>
    </location>
</feature>
<evidence type="ECO:0000313" key="3">
    <source>
        <dbReference type="Proteomes" id="UP000054845"/>
    </source>
</evidence>
<evidence type="ECO:0000256" key="1">
    <source>
        <dbReference type="SAM" id="MobiDB-lite"/>
    </source>
</evidence>
<protein>
    <submittedName>
        <fullName evidence="2">Uncharacterized protein</fullName>
    </submittedName>
</protein>
<dbReference type="Proteomes" id="UP000054845">
    <property type="component" value="Unassembled WGS sequence"/>
</dbReference>
<keyword evidence="3" id="KW-1185">Reference proteome</keyword>
<proteinExistence type="predicted"/>
<organism evidence="2 3">
    <name type="scientific">Ceraceosorus bombacis</name>
    <dbReference type="NCBI Taxonomy" id="401625"/>
    <lineage>
        <taxon>Eukaryota</taxon>
        <taxon>Fungi</taxon>
        <taxon>Dikarya</taxon>
        <taxon>Basidiomycota</taxon>
        <taxon>Ustilaginomycotina</taxon>
        <taxon>Exobasidiomycetes</taxon>
        <taxon>Ceraceosorales</taxon>
        <taxon>Ceraceosoraceae</taxon>
        <taxon>Ceraceosorus</taxon>
    </lineage>
</organism>
<feature type="compositionally biased region" description="Low complexity" evidence="1">
    <location>
        <begin position="19"/>
        <end position="33"/>
    </location>
</feature>
<reference evidence="2 3" key="1">
    <citation type="submission" date="2014-09" db="EMBL/GenBank/DDBJ databases">
        <authorList>
            <person name="Magalhaes I.L.F."/>
            <person name="Oliveira U."/>
            <person name="Santos F.R."/>
            <person name="Vidigal T.H.D.A."/>
            <person name="Brescovit A.D."/>
            <person name="Santos A.J."/>
        </authorList>
    </citation>
    <scope>NUCLEOTIDE SEQUENCE [LARGE SCALE GENOMIC DNA]</scope>
</reference>
<dbReference type="AlphaFoldDB" id="A0A0P1BDE6"/>